<comment type="subcellular location">
    <subcellularLocation>
        <location evidence="1">Membrane</location>
        <topology evidence="1">Multi-pass membrane protein</topology>
    </subcellularLocation>
</comment>
<feature type="transmembrane region" description="Helical" evidence="4">
    <location>
        <begin position="409"/>
        <end position="428"/>
    </location>
</feature>
<evidence type="ECO:0000256" key="2">
    <source>
        <dbReference type="ARBA" id="ARBA00006727"/>
    </source>
</evidence>
<feature type="compositionally biased region" description="Basic and acidic residues" evidence="3">
    <location>
        <begin position="7"/>
        <end position="23"/>
    </location>
</feature>
<feature type="transmembrane region" description="Helical" evidence="4">
    <location>
        <begin position="368"/>
        <end position="389"/>
    </location>
</feature>
<keyword evidence="4" id="KW-0812">Transmembrane</keyword>
<evidence type="ECO:0000313" key="8">
    <source>
        <dbReference type="Proteomes" id="UP001302367"/>
    </source>
</evidence>
<dbReference type="OrthoDB" id="2213137at2759"/>
<dbReference type="Proteomes" id="UP001302367">
    <property type="component" value="Chromosome 3"/>
</dbReference>
<keyword evidence="4" id="KW-1133">Transmembrane helix</keyword>
<keyword evidence="8" id="KW-1185">Reference proteome</keyword>
<feature type="transmembrane region" description="Helical" evidence="4">
    <location>
        <begin position="243"/>
        <end position="264"/>
    </location>
</feature>
<feature type="transmembrane region" description="Helical" evidence="4">
    <location>
        <begin position="165"/>
        <end position="185"/>
    </location>
</feature>
<dbReference type="InterPro" id="IPR011701">
    <property type="entry name" value="MFS"/>
</dbReference>
<dbReference type="AlphaFoldDB" id="A0A2G5I1M1"/>
<dbReference type="InterPro" id="IPR036259">
    <property type="entry name" value="MFS_trans_sf"/>
</dbReference>
<feature type="transmembrane region" description="Helical" evidence="4">
    <location>
        <begin position="109"/>
        <end position="126"/>
    </location>
</feature>
<dbReference type="SUPFAM" id="SSF103473">
    <property type="entry name" value="MFS general substrate transporter"/>
    <property type="match status" value="1"/>
</dbReference>
<reference evidence="5 7" key="1">
    <citation type="submission" date="2015-10" db="EMBL/GenBank/DDBJ databases">
        <title>The cercosporin biosynthetic gene cluster was horizontally transferred to several fungal lineages and shown to be expanded in Cercospora beticola based on microsynteny with recipient genomes.</title>
        <authorList>
            <person name="De Jonge R."/>
            <person name="Ebert M.K."/>
            <person name="Suttle J.C."/>
            <person name="Jurick Ii W.M."/>
            <person name="Secor G.A."/>
            <person name="Thomma B.P."/>
            <person name="Van De Peer Y."/>
            <person name="Bolton M.D."/>
        </authorList>
    </citation>
    <scope>NUCLEOTIDE SEQUENCE [LARGE SCALE GENOMIC DNA]</scope>
    <source>
        <strain evidence="5 7">09-40</strain>
    </source>
</reference>
<dbReference type="PANTHER" id="PTHR11360">
    <property type="entry name" value="MONOCARBOXYLATE TRANSPORTER"/>
    <property type="match status" value="1"/>
</dbReference>
<reference evidence="6 8" key="2">
    <citation type="submission" date="2023-09" db="EMBL/GenBank/DDBJ databases">
        <title>Complete-Gapless Cercospora beticola genome.</title>
        <authorList>
            <person name="Wyatt N.A."/>
            <person name="Spanner R.E."/>
            <person name="Bolton M.D."/>
        </authorList>
    </citation>
    <scope>NUCLEOTIDE SEQUENCE [LARGE SCALE GENOMIC DNA]</scope>
    <source>
        <strain evidence="6">Cb09-40</strain>
    </source>
</reference>
<feature type="transmembrane region" description="Helical" evidence="4">
    <location>
        <begin position="77"/>
        <end position="97"/>
    </location>
</feature>
<dbReference type="GO" id="GO:0016020">
    <property type="term" value="C:membrane"/>
    <property type="evidence" value="ECO:0007669"/>
    <property type="project" value="UniProtKB-SubCell"/>
</dbReference>
<dbReference type="EMBL" id="CP134186">
    <property type="protein sequence ID" value="WPB00903.1"/>
    <property type="molecule type" value="Genomic_DNA"/>
</dbReference>
<dbReference type="InterPro" id="IPR050327">
    <property type="entry name" value="Proton-linked_MCT"/>
</dbReference>
<proteinExistence type="inferred from homology"/>
<feature type="transmembrane region" description="Helical" evidence="4">
    <location>
        <begin position="36"/>
        <end position="57"/>
    </location>
</feature>
<comment type="similarity">
    <text evidence="2">Belongs to the major facilitator superfamily. Monocarboxylate porter (TC 2.A.1.13) family.</text>
</comment>
<feature type="transmembrane region" description="Helical" evidence="4">
    <location>
        <begin position="332"/>
        <end position="356"/>
    </location>
</feature>
<evidence type="ECO:0000256" key="4">
    <source>
        <dbReference type="SAM" id="Phobius"/>
    </source>
</evidence>
<dbReference type="PANTHER" id="PTHR11360:SF287">
    <property type="entry name" value="MFS MONOCARBOXYLATE TRANSPORTER"/>
    <property type="match status" value="1"/>
</dbReference>
<feature type="transmembrane region" description="Helical" evidence="4">
    <location>
        <begin position="132"/>
        <end position="153"/>
    </location>
</feature>
<dbReference type="Proteomes" id="UP000230605">
    <property type="component" value="Chromosome 3"/>
</dbReference>
<organism evidence="5 7">
    <name type="scientific">Cercospora beticola</name>
    <name type="common">Sugarbeet leaf spot fungus</name>
    <dbReference type="NCBI Taxonomy" id="122368"/>
    <lineage>
        <taxon>Eukaryota</taxon>
        <taxon>Fungi</taxon>
        <taxon>Dikarya</taxon>
        <taxon>Ascomycota</taxon>
        <taxon>Pezizomycotina</taxon>
        <taxon>Dothideomycetes</taxon>
        <taxon>Dothideomycetidae</taxon>
        <taxon>Mycosphaerellales</taxon>
        <taxon>Mycosphaerellaceae</taxon>
        <taxon>Cercospora</taxon>
    </lineage>
</organism>
<keyword evidence="4" id="KW-0472">Membrane</keyword>
<protein>
    <recommendedName>
        <fullName evidence="9">Major facilitator superfamily (MFS) profile domain-containing protein</fullName>
    </recommendedName>
</protein>
<dbReference type="Pfam" id="PF07690">
    <property type="entry name" value="MFS_1"/>
    <property type="match status" value="1"/>
</dbReference>
<dbReference type="Gene3D" id="1.20.1250.20">
    <property type="entry name" value="MFS general substrate transporter like domains"/>
    <property type="match status" value="1"/>
</dbReference>
<evidence type="ECO:0000313" key="6">
    <source>
        <dbReference type="EMBL" id="WPB00903.1"/>
    </source>
</evidence>
<dbReference type="EMBL" id="LKMD01000101">
    <property type="protein sequence ID" value="PIA98658.1"/>
    <property type="molecule type" value="Genomic_DNA"/>
</dbReference>
<evidence type="ECO:0000256" key="1">
    <source>
        <dbReference type="ARBA" id="ARBA00004141"/>
    </source>
</evidence>
<evidence type="ECO:0008006" key="9">
    <source>
        <dbReference type="Google" id="ProtNLM"/>
    </source>
</evidence>
<feature type="transmembrane region" description="Helical" evidence="4">
    <location>
        <begin position="197"/>
        <end position="217"/>
    </location>
</feature>
<feature type="transmembrane region" description="Helical" evidence="4">
    <location>
        <begin position="276"/>
        <end position="299"/>
    </location>
</feature>
<evidence type="ECO:0000313" key="5">
    <source>
        <dbReference type="EMBL" id="PIA98658.1"/>
    </source>
</evidence>
<evidence type="ECO:0000256" key="3">
    <source>
        <dbReference type="SAM" id="MobiDB-lite"/>
    </source>
</evidence>
<sequence length="444" mass="48603">MGLPEAEEPRRQDLENGNDEHESLQQVPRADCGRQAWCFLFAISLFEAVIWGLPYAFGVFQDYYLTNPPVSNNPKGVSAIGTTTLGLMYFLAPFLALAMQRYPYARTPCMIAGLVITAAALIGASFCNDVPGLISTQGVLYAIGSVLAYFPGMQIIDEWFVKRRAFAFAVVWAAAPLAGCVLPFLMQWLLDSYGFRVALRVYAVVVVVLLGPATVWIKPRIPITQSWKTLSREDFAFMARRPFWWYFIGTVVQSLGFFLPSLWMPTFAKYYNFPGFAGPLGVALYYSSSFIGTVVQGWVVDQHGVIISLAITTVVSTISVFVFWGFSTIQPIFYIFAVTFGASGGAYNATWAGFAIDLKKEGFKVDTMFLITLMVFAKGVASLASGPLSGGLHGHGLGTDAGFAYGGPYGVMIVYTGICSLLGGIACVRKLYLWLQKRKCANSS</sequence>
<feature type="region of interest" description="Disordered" evidence="3">
    <location>
        <begin position="1"/>
        <end position="25"/>
    </location>
</feature>
<dbReference type="GO" id="GO:0022857">
    <property type="term" value="F:transmembrane transporter activity"/>
    <property type="evidence" value="ECO:0007669"/>
    <property type="project" value="InterPro"/>
</dbReference>
<name>A0A2G5I1M1_CERBT</name>
<gene>
    <name evidence="5" type="ORF">CB0940_03712</name>
    <name evidence="6" type="ORF">RHO25_005523</name>
</gene>
<feature type="transmembrane region" description="Helical" evidence="4">
    <location>
        <begin position="306"/>
        <end position="326"/>
    </location>
</feature>
<evidence type="ECO:0000313" key="7">
    <source>
        <dbReference type="Proteomes" id="UP000230605"/>
    </source>
</evidence>
<accession>A0A2G5I1M1</accession>